<keyword evidence="9" id="KW-1185">Reference proteome</keyword>
<dbReference type="SMART" id="SM01026">
    <property type="entry name" value="Beach"/>
    <property type="match status" value="1"/>
</dbReference>
<dbReference type="InterPro" id="IPR036322">
    <property type="entry name" value="WD40_repeat_dom_sf"/>
</dbReference>
<feature type="domain" description="BEACH" evidence="6">
    <location>
        <begin position="2912"/>
        <end position="3205"/>
    </location>
</feature>
<feature type="compositionally biased region" description="Low complexity" evidence="5">
    <location>
        <begin position="1061"/>
        <end position="1085"/>
    </location>
</feature>
<dbReference type="InterPro" id="IPR001680">
    <property type="entry name" value="WD40_rpt"/>
</dbReference>
<dbReference type="CDD" id="cd06071">
    <property type="entry name" value="Beach"/>
    <property type="match status" value="1"/>
</dbReference>
<feature type="region of interest" description="Disordered" evidence="5">
    <location>
        <begin position="1045"/>
        <end position="1085"/>
    </location>
</feature>
<name>A0ABQ8YIG8_9EUKA</name>
<accession>A0ABQ8YIG8</accession>
<dbReference type="PROSITE" id="PS51783">
    <property type="entry name" value="PH_BEACH"/>
    <property type="match status" value="1"/>
</dbReference>
<sequence length="3627" mass="427007">MSFLKRVFKKKSIKIEHFSLNQSIVENVFSSNFRKDPISFTKHQTLGKELSNLWELKKKQKTSINCVNWYCSFSNCFIDAYADWSPTNRRVENIFNRKSQNKKTTKKKQKQINNNFSQEIKKDNAHPTELIVYTLRNLLYIRQTFLNEFEIKSDINVELFQEKVPLPTLAICLEMISLLARSKLNLMNFIEYGLIECLVSLSEIIGLFLEKFSQELRKFPINEKNMDNNEKKQENEKQKTRKYINITEKYNTGIIFIYYFLMKYSELITLISKSQIWENNSNKKKSIEKNENELWISNYNVIQPIISISSILIQLSTNYLLPGAFCDLQIKCLQTLISIRKISDQSFSNCDEDLILLLCNVFHFPNFNLPSAIMFPTKEMNETQRMNFSKNYFYNFYGNSQKVINNYNQKNPLNSEINKTENEKKKLLEQINDIFIEYLILTKEKYQQNLLNKSLLSLELMRISLINNIAFEKKLAENPNFSKLCDLLLWISITFIPKEIKTYKKQNKQIIIKKYEELKINRRKVLIEQLKDDKQEHELQGLAILEKFEVGSFHGNSKYRAPKLPLPKKVPLGENIQFTATNKESTVKKNNNEGDNEENYENYNEIDLENKTFLQQNPNLEQFFSLLKLICEESTTNWLNKMEEEKNNENNNSYYDNNENYDEQQQGNQEKFNSIEKFNEFTNTNQISNNSDNKNNKSNNNANNSSNNKSAIARSNRINTVFSKGNRNSKIQGNIEIKHKKTWRSQRSWTGSIKKISVKHSIVCICLDLFQYTFHKSLNTLKARDFIKTIYPGLQLHVLNFFFDIIDFDILNQIRKQFWETLLTPFFYPEINHDFIGHQESVKLFKYIKKLLFQFIYYTVIELNYEYNNIQETQTLINLLKNNHCNLYVILDISKILIKIFQLNLNQLKMIILQTNGIRVFTNILNNLYKIHKLFKKNFKKTLVVNFSSEIFYKTRYLTFSVLDHIMFLQDIYQQIVSEPTLINLLMELMLEPQVKDYALNKIITLMLATPINPQIEWGSLYISFVDIINFLTVKIKKLIKKVNSTNQNQPRQNTRVYNRSNSGNNSKYNDNDNNNNIIINNNRNNKNKNNINIDQLSNIKNDKDNEKDNNNEKLNSLIQLTQDLLISIRNTILQNPHSLPNYLTKAGIYQAFENILEIFQLGNQLKMIVLQTLLQLLKNNRNNIKLFKKEIGYDKLSDYLFIVQNKRYNEQIHNILLNMLVKDGKFNIENNFIIYNYEIILTIFSLTYKFTNKKHFQDLLNLFITICQRSIHNTQCCCQAGLVSFLCNLIPSLASTELSNHTVQLLGIIGSHSMTVKELQTFFDLLTPIRGIFRSKHFPLILNSFEKMTKKDRNGPKVFFDFNGRSACLDIPEIDSWPIKGYSFCTWIRIESLNNPNIQFNEQINNNSNNNNNNNNNNKNSSNKNINRYEPRLFSFLDHKGQGIELFLVKQQNLEDIQVFLVVKLIHKDHFEEFSTPLKIPPLRWFSLSITQSNSNRKTNKKREIKLYINGKLENKKVMNYPTIKFPYKYNRIGSNYKVNNLINNLKREYYFYGQMGVIYFFNDSLSDNQMENIYNLGPNYMGTFEKPIDLTQIENKNSENNLNSNNMDNVNNMSNMNNNEHNSSNNINNENTKINNQFLNGILTEKIFLCYNSRACDEKFCYDQSPFVLKNRNGKLNGMFQSNSKDLFDIIHCLGGFKIFFPLIIQLDSPEYSKTNLLLFEQNLTKFENNVNTQLSSQLLEMISNMIISSKVNQEDMIRSQGSVIIRYLFQKLNPENFTKRSILILKELFSELTNNLLLKKLFKNIILNFDIWIYCSFEVQEYLIKLIDSLIKLQKFDKIIKFQILIDIVNRYYWLEAEIMSKIINENKIHFLTNQIFNGKRPNKETIIKLRNLFFNTLQGNILLTINNKEDCISKIVSIINTIYCLKGETHILDFIELLIYLFQNITDELIMERILNMKIFVNLIPYLLTLKDIGIFKLTLKLFYTIRTNNLLKVNNKKLQLKNYLFQSEEDFFSIHHLLLLKKTNFNLLYLFLLFNLTENIKIDFSKNYLKGNHFFDENELINNKENKILLQKPWVLKTLFNLIGQNSKNKNSLNCLIFIKNILTNSPENLEILIKQNEIRYWIISNINLNILKKLDNKMIMDMYIINSNNFKIKNEKIKLTKINENEKISLDITLIFLEILNLIHFYKFEKLGIKAIEKTIILIPFCLNLEQLNKKNINNTNNINNINNNNNNNKNNNNNTNNNNDNDNDNNNEINYKEYENMLIRQLFVLLLNSIQNQLQNNKKNSKKRSSSIVNEKKSFIDNFFNLLNSIINYINFKHYFIDSEKLVNYNIDNKINNIQEINNLKKKLKYGLKVELKFKKLNLFNNAIWEDLFLIDKIIKILDQIGFFEKENKKYLKEKNTNRNFLSEIILFMSSIIQIDCLLNFQKVVEKLIFIIQGIFQGSNPGNLPPKHRPIASLLFLKLINLLSFESEKELPNSQMRQVLLCSLVQQLLYSCYPYFQKLIKLKSTQTFLDENRDTNTLLKLKYLDFIKMIKQIGFQSILVEIFQPIQEEIIKENLLSGERYIKEKRVLLKTTLNNLEKEIYLNADLIKNLNRNLFNSTNNNKAFEQERIDNYNLKLLKKSHLGKKLWTNLIRTLEEERGYSFNDENDGTGNENEHDNVNVTNNNNNNNNTNNDGNNKANIYWELNNTEDSLRRRMKLKRNYDYDSHYEASVRRDLKNKEQSDKVITEWQIKLSNQSQKILGNIQNLFIVDQTEEIENEMIEEIELEELEELEESIKKKIILQVNCQLITPLKITKGVFELTPKTLNFKPELSINLQNNNKEMEQQQSEEGEEAVEEEKSWELKDLIELHRRRYHLRPSGLEFFLIDKTNFFINFDQKNDTNKLYWNIISLKPINLVKNNVSSQKNWIKKSNYTKMWRKRKISNFEYLMKLNTIAGRSYNDISQYPIFPWILSDYTSESIDLNDPKVYRDLSKPMGALNEDRKLKFIEKYKMFAEQAQESLIPPFHYGTHYSSAAVVLYYLIRLEPFTSLGIKLQGGKFDRSDRMFHSIPETFYNCLTNPSDVKELIPEFFYLSEFLENSNNYDLGKKQNGEKLNDIILPPWAKTPEEFIRINRLALESDYVSEHLHEWIDLIFGFKQKGDEAIKAVNVFYYLTYENAVDIDQIEDPMERKSIEDQIENFGQTPTQLFLKPHPKRLSKNEIKNHDVEMPLVFYHNEDDLVNEINKSSVKKCKFSNSSIIYIWISDLQKSLTHSNSYYKIIAFDQERNFIFAKYHHNISNNPNNYSGSSNNNLKNNPNNNSNNNPNNPNNNSNNTNMNSLQENSFMELEQNLSSQKRRKIGVSFTNKIENFNNCFNFDNSGKYFYSCGHWDYSVKLSNSDNSNLIQTIKEHKDVVTCLALDRFNQSLLATGSKDTTVIIWEINKKRENAVVQSSKKILYGHNDEITSVDIHSDLDIVASANKSGICIIHSLRAARFIRSFKISDGNGNKKKQNKRTPKKKNKSATSANAPISMLKISNDGNILIYSDKIRVYSINGRLIQTAISVHKLTCWQISHDDQFLITGSEKGIITVRYLHNLKLIKNWITGGVITTLHLSKNHKFILAGFKSGDVFINEFIIK</sequence>
<dbReference type="PROSITE" id="PS50294">
    <property type="entry name" value="WD_REPEATS_REGION"/>
    <property type="match status" value="1"/>
</dbReference>
<evidence type="ECO:0000259" key="7">
    <source>
        <dbReference type="PROSITE" id="PS51783"/>
    </source>
</evidence>
<dbReference type="PROSITE" id="PS50197">
    <property type="entry name" value="BEACH"/>
    <property type="match status" value="1"/>
</dbReference>
<dbReference type="Gene3D" id="1.10.1540.10">
    <property type="entry name" value="BEACH domain"/>
    <property type="match status" value="1"/>
</dbReference>
<feature type="region of interest" description="Disordered" evidence="5">
    <location>
        <begin position="3291"/>
        <end position="3327"/>
    </location>
</feature>
<dbReference type="InterPro" id="IPR050865">
    <property type="entry name" value="BEACH_Domain"/>
</dbReference>
<dbReference type="InterPro" id="IPR036372">
    <property type="entry name" value="BEACH_dom_sf"/>
</dbReference>
<protein>
    <submittedName>
        <fullName evidence="8">Beige/beach-related</fullName>
    </submittedName>
</protein>
<feature type="repeat" description="WD" evidence="3">
    <location>
        <begin position="3397"/>
        <end position="3439"/>
    </location>
</feature>
<dbReference type="InterPro" id="IPR019775">
    <property type="entry name" value="WD40_repeat_CS"/>
</dbReference>
<evidence type="ECO:0000256" key="4">
    <source>
        <dbReference type="SAM" id="Coils"/>
    </source>
</evidence>
<dbReference type="Gene3D" id="2.30.29.30">
    <property type="entry name" value="Pleckstrin-homology domain (PH domain)/Phosphotyrosine-binding domain (PTB)"/>
    <property type="match status" value="1"/>
</dbReference>
<evidence type="ECO:0000256" key="1">
    <source>
        <dbReference type="ARBA" id="ARBA00022574"/>
    </source>
</evidence>
<dbReference type="SUPFAM" id="SSF50729">
    <property type="entry name" value="PH domain-like"/>
    <property type="match status" value="1"/>
</dbReference>
<dbReference type="Pfam" id="PF20426">
    <property type="entry name" value="NBCH_WD40"/>
    <property type="match status" value="2"/>
</dbReference>
<reference evidence="8" key="1">
    <citation type="submission" date="2022-08" db="EMBL/GenBank/DDBJ databases">
        <title>Novel sulfate-reducing endosymbionts in the free-living metamonad Anaeramoeba.</title>
        <authorList>
            <person name="Jerlstrom-Hultqvist J."/>
            <person name="Cepicka I."/>
            <person name="Gallot-Lavallee L."/>
            <person name="Salas-Leiva D."/>
            <person name="Curtis B.A."/>
            <person name="Zahonova K."/>
            <person name="Pipaliya S."/>
            <person name="Dacks J."/>
            <person name="Roger A.J."/>
        </authorList>
    </citation>
    <scope>NUCLEOTIDE SEQUENCE</scope>
    <source>
        <strain evidence="8">Schooner1</strain>
    </source>
</reference>
<evidence type="ECO:0000259" key="6">
    <source>
        <dbReference type="PROSITE" id="PS50197"/>
    </source>
</evidence>
<dbReference type="InterPro" id="IPR018247">
    <property type="entry name" value="EF_Hand_1_Ca_BS"/>
</dbReference>
<evidence type="ECO:0000313" key="9">
    <source>
        <dbReference type="Proteomes" id="UP001150062"/>
    </source>
</evidence>
<comment type="caution">
    <text evidence="8">The sequence shown here is derived from an EMBL/GenBank/DDBJ whole genome shotgun (WGS) entry which is preliminary data.</text>
</comment>
<dbReference type="InterPro" id="IPR031570">
    <property type="entry name" value="NBEA/BDCP_DUF4704"/>
</dbReference>
<feature type="compositionally biased region" description="Basic residues" evidence="5">
    <location>
        <begin position="3497"/>
        <end position="3511"/>
    </location>
</feature>
<feature type="region of interest" description="Disordered" evidence="5">
    <location>
        <begin position="684"/>
        <end position="710"/>
    </location>
</feature>
<dbReference type="PROSITE" id="PS00678">
    <property type="entry name" value="WD_REPEATS_1"/>
    <property type="match status" value="1"/>
</dbReference>
<dbReference type="Gene3D" id="2.130.10.10">
    <property type="entry name" value="YVTN repeat-like/Quinoprotein amine dehydrogenase"/>
    <property type="match status" value="1"/>
</dbReference>
<dbReference type="CDD" id="cd01201">
    <property type="entry name" value="PH_BEACH"/>
    <property type="match status" value="1"/>
</dbReference>
<dbReference type="PROSITE" id="PS00018">
    <property type="entry name" value="EF_HAND_1"/>
    <property type="match status" value="1"/>
</dbReference>
<feature type="region of interest" description="Disordered" evidence="5">
    <location>
        <begin position="2653"/>
        <end position="2688"/>
    </location>
</feature>
<dbReference type="InterPro" id="IPR013320">
    <property type="entry name" value="ConA-like_dom_sf"/>
</dbReference>
<feature type="compositionally biased region" description="Polar residues" evidence="5">
    <location>
        <begin position="1045"/>
        <end position="1060"/>
    </location>
</feature>
<proteinExistence type="predicted"/>
<feature type="domain" description="BEACH-type PH" evidence="7">
    <location>
        <begin position="2785"/>
        <end position="2899"/>
    </location>
</feature>
<dbReference type="PROSITE" id="PS50082">
    <property type="entry name" value="WD_REPEATS_2"/>
    <property type="match status" value="1"/>
</dbReference>
<dbReference type="SUPFAM" id="SSF49899">
    <property type="entry name" value="Concanavalin A-like lectins/glucanases"/>
    <property type="match status" value="1"/>
</dbReference>
<gene>
    <name evidence="8" type="ORF">M0813_21565</name>
</gene>
<dbReference type="Pfam" id="PF14844">
    <property type="entry name" value="PH_BEACH"/>
    <property type="match status" value="1"/>
</dbReference>
<evidence type="ECO:0000256" key="3">
    <source>
        <dbReference type="PROSITE-ProRule" id="PRU00221"/>
    </source>
</evidence>
<evidence type="ECO:0000256" key="2">
    <source>
        <dbReference type="ARBA" id="ARBA00022737"/>
    </source>
</evidence>
<feature type="compositionally biased region" description="Low complexity" evidence="5">
    <location>
        <begin position="649"/>
        <end position="667"/>
    </location>
</feature>
<dbReference type="InterPro" id="IPR015943">
    <property type="entry name" value="WD40/YVTN_repeat-like_dom_sf"/>
</dbReference>
<evidence type="ECO:0000256" key="5">
    <source>
        <dbReference type="SAM" id="MobiDB-lite"/>
    </source>
</evidence>
<organism evidence="8 9">
    <name type="scientific">Anaeramoeba flamelloides</name>
    <dbReference type="NCBI Taxonomy" id="1746091"/>
    <lineage>
        <taxon>Eukaryota</taxon>
        <taxon>Metamonada</taxon>
        <taxon>Anaeramoebidae</taxon>
        <taxon>Anaeramoeba</taxon>
    </lineage>
</organism>
<dbReference type="SMART" id="SM00320">
    <property type="entry name" value="WD40"/>
    <property type="match status" value="5"/>
</dbReference>
<dbReference type="InterPro" id="IPR011993">
    <property type="entry name" value="PH-like_dom_sf"/>
</dbReference>
<dbReference type="SUPFAM" id="SSF81837">
    <property type="entry name" value="BEACH domain"/>
    <property type="match status" value="1"/>
</dbReference>
<feature type="region of interest" description="Disordered" evidence="5">
    <location>
        <begin position="648"/>
        <end position="667"/>
    </location>
</feature>
<dbReference type="InterPro" id="IPR023362">
    <property type="entry name" value="PH-BEACH_dom"/>
</dbReference>
<dbReference type="EMBL" id="JAOAOG010000166">
    <property type="protein sequence ID" value="KAJ6244300.1"/>
    <property type="molecule type" value="Genomic_DNA"/>
</dbReference>
<dbReference type="SUPFAM" id="SSF50978">
    <property type="entry name" value="WD40 repeat-like"/>
    <property type="match status" value="1"/>
</dbReference>
<dbReference type="InterPro" id="IPR000409">
    <property type="entry name" value="BEACH_dom"/>
</dbReference>
<dbReference type="Pfam" id="PF02138">
    <property type="entry name" value="Beach"/>
    <property type="match status" value="1"/>
</dbReference>
<feature type="compositionally biased region" description="Low complexity" evidence="5">
    <location>
        <begin position="2669"/>
        <end position="2687"/>
    </location>
</feature>
<keyword evidence="1 3" id="KW-0853">WD repeat</keyword>
<feature type="region of interest" description="Disordered" evidence="5">
    <location>
        <begin position="3494"/>
        <end position="3515"/>
    </location>
</feature>
<dbReference type="InterPro" id="IPR046851">
    <property type="entry name" value="NBCH_WD40"/>
</dbReference>
<feature type="region of interest" description="Disordered" evidence="5">
    <location>
        <begin position="2229"/>
        <end position="2258"/>
    </location>
</feature>
<dbReference type="PANTHER" id="PTHR13743">
    <property type="entry name" value="BEIGE/BEACH-RELATED"/>
    <property type="match status" value="1"/>
</dbReference>
<feature type="coiled-coil region" evidence="4">
    <location>
        <begin position="410"/>
        <end position="437"/>
    </location>
</feature>
<keyword evidence="4" id="KW-0175">Coiled coil</keyword>
<dbReference type="PANTHER" id="PTHR13743:SF112">
    <property type="entry name" value="BEACH DOMAIN-CONTAINING PROTEIN"/>
    <property type="match status" value="1"/>
</dbReference>
<keyword evidence="2" id="KW-0677">Repeat</keyword>
<evidence type="ECO:0000313" key="8">
    <source>
        <dbReference type="EMBL" id="KAJ6244300.1"/>
    </source>
</evidence>
<dbReference type="Pfam" id="PF15787">
    <property type="entry name" value="DUF4704"/>
    <property type="match status" value="1"/>
</dbReference>
<dbReference type="Proteomes" id="UP001150062">
    <property type="component" value="Unassembled WGS sequence"/>
</dbReference>
<feature type="region of interest" description="Disordered" evidence="5">
    <location>
        <begin position="1404"/>
        <end position="1425"/>
    </location>
</feature>